<dbReference type="EMBL" id="CAUYUJ010014196">
    <property type="protein sequence ID" value="CAK0838086.1"/>
    <property type="molecule type" value="Genomic_DNA"/>
</dbReference>
<sequence>MRRVHRSAPVDMDLQDAGGPLVIAGRLTAAGMRLPMWERAPALRSFWRRVSHDRATAAGAASVPSKTQDMSAELLQCVAIATPAELLQGDTAEARAELLQSEALES</sequence>
<name>A0ABN9SZU0_9DINO</name>
<gene>
    <name evidence="1" type="ORF">PCOR1329_LOCUS34114</name>
</gene>
<evidence type="ECO:0000313" key="2">
    <source>
        <dbReference type="Proteomes" id="UP001189429"/>
    </source>
</evidence>
<organism evidence="1 2">
    <name type="scientific">Prorocentrum cordatum</name>
    <dbReference type="NCBI Taxonomy" id="2364126"/>
    <lineage>
        <taxon>Eukaryota</taxon>
        <taxon>Sar</taxon>
        <taxon>Alveolata</taxon>
        <taxon>Dinophyceae</taxon>
        <taxon>Prorocentrales</taxon>
        <taxon>Prorocentraceae</taxon>
        <taxon>Prorocentrum</taxon>
    </lineage>
</organism>
<evidence type="ECO:0000313" key="1">
    <source>
        <dbReference type="EMBL" id="CAK0838086.1"/>
    </source>
</evidence>
<keyword evidence="2" id="KW-1185">Reference proteome</keyword>
<protein>
    <submittedName>
        <fullName evidence="1">Uncharacterized protein</fullName>
    </submittedName>
</protein>
<reference evidence="1" key="1">
    <citation type="submission" date="2023-10" db="EMBL/GenBank/DDBJ databases">
        <authorList>
            <person name="Chen Y."/>
            <person name="Shah S."/>
            <person name="Dougan E. K."/>
            <person name="Thang M."/>
            <person name="Chan C."/>
        </authorList>
    </citation>
    <scope>NUCLEOTIDE SEQUENCE [LARGE SCALE GENOMIC DNA]</scope>
</reference>
<accession>A0ABN9SZU0</accession>
<comment type="caution">
    <text evidence="1">The sequence shown here is derived from an EMBL/GenBank/DDBJ whole genome shotgun (WGS) entry which is preliminary data.</text>
</comment>
<dbReference type="Proteomes" id="UP001189429">
    <property type="component" value="Unassembled WGS sequence"/>
</dbReference>
<proteinExistence type="predicted"/>